<evidence type="ECO:0000256" key="2">
    <source>
        <dbReference type="ARBA" id="ARBA00023015"/>
    </source>
</evidence>
<evidence type="ECO:0000259" key="5">
    <source>
        <dbReference type="PROSITE" id="PS50931"/>
    </source>
</evidence>
<feature type="domain" description="HTH lysR-type" evidence="5">
    <location>
        <begin position="1"/>
        <end position="60"/>
    </location>
</feature>
<dbReference type="GO" id="GO:0005829">
    <property type="term" value="C:cytosol"/>
    <property type="evidence" value="ECO:0007669"/>
    <property type="project" value="TreeGrafter"/>
</dbReference>
<comment type="similarity">
    <text evidence="1">Belongs to the LysR transcriptional regulatory family.</text>
</comment>
<comment type="caution">
    <text evidence="6">The sequence shown here is derived from an EMBL/GenBank/DDBJ whole genome shotgun (WGS) entry which is preliminary data.</text>
</comment>
<dbReference type="Gene3D" id="3.40.190.290">
    <property type="match status" value="1"/>
</dbReference>
<keyword evidence="3" id="KW-0238">DNA-binding</keyword>
<dbReference type="Gene3D" id="1.10.10.10">
    <property type="entry name" value="Winged helix-like DNA-binding domain superfamily/Winged helix DNA-binding domain"/>
    <property type="match status" value="1"/>
</dbReference>
<evidence type="ECO:0000256" key="1">
    <source>
        <dbReference type="ARBA" id="ARBA00009437"/>
    </source>
</evidence>
<dbReference type="SUPFAM" id="SSF53850">
    <property type="entry name" value="Periplasmic binding protein-like II"/>
    <property type="match status" value="1"/>
</dbReference>
<dbReference type="PRINTS" id="PR00039">
    <property type="entry name" value="HTHLYSR"/>
</dbReference>
<dbReference type="InterPro" id="IPR005119">
    <property type="entry name" value="LysR_subst-bd"/>
</dbReference>
<dbReference type="InterPro" id="IPR050950">
    <property type="entry name" value="HTH-type_LysR_regulators"/>
</dbReference>
<dbReference type="PROSITE" id="PS50931">
    <property type="entry name" value="HTH_LYSR"/>
    <property type="match status" value="1"/>
</dbReference>
<dbReference type="Proteomes" id="UP000481087">
    <property type="component" value="Unassembled WGS sequence"/>
</dbReference>
<accession>A0A6L8V7I9</accession>
<dbReference type="GO" id="GO:0003700">
    <property type="term" value="F:DNA-binding transcription factor activity"/>
    <property type="evidence" value="ECO:0007669"/>
    <property type="project" value="InterPro"/>
</dbReference>
<dbReference type="SUPFAM" id="SSF46785">
    <property type="entry name" value="Winged helix' DNA-binding domain"/>
    <property type="match status" value="1"/>
</dbReference>
<dbReference type="InterPro" id="IPR036388">
    <property type="entry name" value="WH-like_DNA-bd_sf"/>
</dbReference>
<organism evidence="6 7">
    <name type="scientific">Paenibacillus silvestris</name>
    <dbReference type="NCBI Taxonomy" id="2606219"/>
    <lineage>
        <taxon>Bacteria</taxon>
        <taxon>Bacillati</taxon>
        <taxon>Bacillota</taxon>
        <taxon>Bacilli</taxon>
        <taxon>Bacillales</taxon>
        <taxon>Paenibacillaceae</taxon>
        <taxon>Paenibacillus</taxon>
    </lineage>
</organism>
<dbReference type="PANTHER" id="PTHR30419">
    <property type="entry name" value="HTH-TYPE TRANSCRIPTIONAL REGULATOR YBHD"/>
    <property type="match status" value="1"/>
</dbReference>
<dbReference type="InterPro" id="IPR000847">
    <property type="entry name" value="LysR_HTH_N"/>
</dbReference>
<dbReference type="CDD" id="cd05466">
    <property type="entry name" value="PBP2_LTTR_substrate"/>
    <property type="match status" value="1"/>
</dbReference>
<protein>
    <submittedName>
        <fullName evidence="6">LysR family transcriptional regulator</fullName>
    </submittedName>
</protein>
<name>A0A6L8V7I9_9BACL</name>
<evidence type="ECO:0000256" key="3">
    <source>
        <dbReference type="ARBA" id="ARBA00023125"/>
    </source>
</evidence>
<gene>
    <name evidence="6" type="ORF">GQF01_26090</name>
</gene>
<dbReference type="Pfam" id="PF03466">
    <property type="entry name" value="LysR_substrate"/>
    <property type="match status" value="1"/>
</dbReference>
<keyword evidence="2" id="KW-0805">Transcription regulation</keyword>
<evidence type="ECO:0000313" key="7">
    <source>
        <dbReference type="Proteomes" id="UP000481087"/>
    </source>
</evidence>
<evidence type="ECO:0000256" key="4">
    <source>
        <dbReference type="ARBA" id="ARBA00023163"/>
    </source>
</evidence>
<dbReference type="Pfam" id="PF00126">
    <property type="entry name" value="HTH_1"/>
    <property type="match status" value="1"/>
</dbReference>
<keyword evidence="7" id="KW-1185">Reference proteome</keyword>
<proteinExistence type="inferred from homology"/>
<keyword evidence="4" id="KW-0804">Transcription</keyword>
<dbReference type="EMBL" id="WTUZ01000022">
    <property type="protein sequence ID" value="MZQ85596.1"/>
    <property type="molecule type" value="Genomic_DNA"/>
</dbReference>
<dbReference type="FunFam" id="1.10.10.10:FF:000001">
    <property type="entry name" value="LysR family transcriptional regulator"/>
    <property type="match status" value="1"/>
</dbReference>
<sequence length="291" mass="32862">MDVKIEWLEAFCQTAETKSLTKASEILHISQPALSKQIRNLEDELGTQLLMRSSTGVTLTQPGLILLERSKKIMNDLNEMRKEITLSQDEGKDELIIGSWPSIATIFLPGRMAANQEANMAFKIRVFYSFFDLLKNIENGTIDAALFDDRGVQHNFHTAPLFKESFYLFANINHPVYGNKENVTFDEIRNDSFVMLPEGCDIRMLIEKEFSTRDETLHIALEIELGQSILGFVHANLGITILPEIFIIQAKSTIKAIPITDFGLTRQISAITREKSTSRQLLTLLNPNSSP</sequence>
<dbReference type="InterPro" id="IPR036390">
    <property type="entry name" value="WH_DNA-bd_sf"/>
</dbReference>
<dbReference type="GO" id="GO:0003677">
    <property type="term" value="F:DNA binding"/>
    <property type="evidence" value="ECO:0007669"/>
    <property type="project" value="UniProtKB-KW"/>
</dbReference>
<dbReference type="AlphaFoldDB" id="A0A6L8V7I9"/>
<evidence type="ECO:0000313" key="6">
    <source>
        <dbReference type="EMBL" id="MZQ85596.1"/>
    </source>
</evidence>
<reference evidence="6 7" key="1">
    <citation type="submission" date="2019-12" db="EMBL/GenBank/DDBJ databases">
        <title>Paenibacillus sp. nov. sp. isolated from soil.</title>
        <authorList>
            <person name="Kim J."/>
            <person name="Jeong S.E."/>
            <person name="Jung H.S."/>
            <person name="Jeon C.O."/>
        </authorList>
    </citation>
    <scope>NUCLEOTIDE SEQUENCE [LARGE SCALE GENOMIC DNA]</scope>
    <source>
        <strain evidence="6 7">5J-6</strain>
    </source>
</reference>